<feature type="transmembrane region" description="Helical" evidence="12">
    <location>
        <begin position="212"/>
        <end position="231"/>
    </location>
</feature>
<evidence type="ECO:0000256" key="11">
    <source>
        <dbReference type="SAM" id="MobiDB-lite"/>
    </source>
</evidence>
<sequence>MNFFERQRQVRRLSARLVVLFALAVVGTVVVVNLAVWIIVGIGSPADTVVTALTAATVLTVALIGLSSLFKSISLRSGGGARVAESLGGKAVPADTRDPDLRRLRNVVEEIAIASGTPVPALYVLEQERGINAFAAGWSPADAAVAVTRGSLDRLNRDELQGVIAHEFSHVVNGDMRLNIKLMGLLFGLLVLFIVGRVMTLVRGGNRNPAPLIGVALIIAGAIGMGVGRLIQAAVSRQREYLADATAVQYTRQTTGLVGALKKIAGLSESSTVRNPRADEVGHMLFGSAKGLRGSFLATHPPLIDRIRALEPGTRPEDLEQLRRQWASRPPSGAAEDRAMGLAEPSAGERVRAGGQATAAADPAAVVAAIGSLGPAALERAGSLLDRIPEHLRAAARDPEGSTALVLALVLSEHPDVRTAQLSSVAGHFGEPAADEVRRAARGLAGLPAQLRLPLAELAFPAVQQRTVPQQDAIMATLHDMIAADGRLDVVEYCLSRLLHEQLHEARHHRSSWAGQRYSAAAAREATATLLAVLADAGHDDPTSAARAFEAGIAAVYRDGRHGHGASATYAPPSAGVVALEDAWGALDGMSAQAKEQLVTGVVTVIGYDDRMTVAELELLHTICAMLHCPLPPLTQAPGQAA</sequence>
<evidence type="ECO:0000259" key="13">
    <source>
        <dbReference type="Pfam" id="PF01435"/>
    </source>
</evidence>
<accession>A0ABS1LRK2</accession>
<dbReference type="InterPro" id="IPR050083">
    <property type="entry name" value="HtpX_protease"/>
</dbReference>
<dbReference type="Proteomes" id="UP000675409">
    <property type="component" value="Unassembled WGS sequence"/>
</dbReference>
<keyword evidence="9 14" id="KW-0482">Metalloprotease</keyword>
<keyword evidence="7" id="KW-0862">Zinc</keyword>
<feature type="domain" description="Peptidase M48" evidence="13">
    <location>
        <begin position="102"/>
        <end position="311"/>
    </location>
</feature>
<dbReference type="PANTHER" id="PTHR43221">
    <property type="entry name" value="PROTEASE HTPX"/>
    <property type="match status" value="1"/>
</dbReference>
<dbReference type="PANTHER" id="PTHR43221:SF2">
    <property type="entry name" value="PROTEASE HTPX HOMOLOG"/>
    <property type="match status" value="1"/>
</dbReference>
<keyword evidence="3" id="KW-0645">Protease</keyword>
<reference evidence="14 15" key="1">
    <citation type="journal article" date="2021" name="Arch. Microbiol.">
        <title>Myceligenerans indicum sp. nov., an actinobacterium isolated from mangrove sediment of Sundarbans, India.</title>
        <authorList>
            <person name="Asha K."/>
            <person name="Bhadury P."/>
        </authorList>
    </citation>
    <scope>NUCLEOTIDE SEQUENCE [LARGE SCALE GENOMIC DNA]</scope>
    <source>
        <strain evidence="14 15">I2</strain>
    </source>
</reference>
<comment type="caution">
    <text evidence="14">The sequence shown here is derived from an EMBL/GenBank/DDBJ whole genome shotgun (WGS) entry which is preliminary data.</text>
</comment>
<evidence type="ECO:0000256" key="9">
    <source>
        <dbReference type="ARBA" id="ARBA00023049"/>
    </source>
</evidence>
<keyword evidence="10 12" id="KW-0472">Membrane</keyword>
<evidence type="ECO:0000256" key="3">
    <source>
        <dbReference type="ARBA" id="ARBA00022670"/>
    </source>
</evidence>
<gene>
    <name evidence="14" type="ORF">HGK34_20575</name>
</gene>
<evidence type="ECO:0000256" key="6">
    <source>
        <dbReference type="ARBA" id="ARBA00022801"/>
    </source>
</evidence>
<evidence type="ECO:0000313" key="14">
    <source>
        <dbReference type="EMBL" id="MBL0888643.1"/>
    </source>
</evidence>
<feature type="transmembrane region" description="Helical" evidence="12">
    <location>
        <begin position="20"/>
        <end position="43"/>
    </location>
</feature>
<evidence type="ECO:0000256" key="4">
    <source>
        <dbReference type="ARBA" id="ARBA00022692"/>
    </source>
</evidence>
<feature type="region of interest" description="Disordered" evidence="11">
    <location>
        <begin position="324"/>
        <end position="345"/>
    </location>
</feature>
<dbReference type="EMBL" id="JABBYC010000069">
    <property type="protein sequence ID" value="MBL0888643.1"/>
    <property type="molecule type" value="Genomic_DNA"/>
</dbReference>
<dbReference type="GO" id="GO:0008237">
    <property type="term" value="F:metallopeptidase activity"/>
    <property type="evidence" value="ECO:0007669"/>
    <property type="project" value="UniProtKB-KW"/>
</dbReference>
<dbReference type="InterPro" id="IPR001915">
    <property type="entry name" value="Peptidase_M48"/>
</dbReference>
<keyword evidence="4 12" id="KW-0812">Transmembrane</keyword>
<keyword evidence="2" id="KW-1003">Cell membrane</keyword>
<name>A0ABS1LRK2_9MICO</name>
<dbReference type="Pfam" id="PF01435">
    <property type="entry name" value="Peptidase_M48"/>
    <property type="match status" value="1"/>
</dbReference>
<keyword evidence="6" id="KW-0378">Hydrolase</keyword>
<evidence type="ECO:0000256" key="7">
    <source>
        <dbReference type="ARBA" id="ARBA00022833"/>
    </source>
</evidence>
<dbReference type="RefSeq" id="WP_201850971.1">
    <property type="nucleotide sequence ID" value="NZ_JABBYC010000069.1"/>
</dbReference>
<evidence type="ECO:0000256" key="12">
    <source>
        <dbReference type="SAM" id="Phobius"/>
    </source>
</evidence>
<feature type="transmembrane region" description="Helical" evidence="12">
    <location>
        <begin position="49"/>
        <end position="70"/>
    </location>
</feature>
<keyword evidence="5" id="KW-0479">Metal-binding</keyword>
<evidence type="ECO:0000256" key="10">
    <source>
        <dbReference type="ARBA" id="ARBA00023136"/>
    </source>
</evidence>
<organism evidence="14 15">
    <name type="scientific">Myceligenerans indicum</name>
    <dbReference type="NCBI Taxonomy" id="2593663"/>
    <lineage>
        <taxon>Bacteria</taxon>
        <taxon>Bacillati</taxon>
        <taxon>Actinomycetota</taxon>
        <taxon>Actinomycetes</taxon>
        <taxon>Micrococcales</taxon>
        <taxon>Promicromonosporaceae</taxon>
        <taxon>Myceligenerans</taxon>
    </lineage>
</organism>
<feature type="transmembrane region" description="Helical" evidence="12">
    <location>
        <begin position="182"/>
        <end position="200"/>
    </location>
</feature>
<evidence type="ECO:0000256" key="8">
    <source>
        <dbReference type="ARBA" id="ARBA00022989"/>
    </source>
</evidence>
<keyword evidence="15" id="KW-1185">Reference proteome</keyword>
<evidence type="ECO:0000256" key="5">
    <source>
        <dbReference type="ARBA" id="ARBA00022723"/>
    </source>
</evidence>
<comment type="cofactor">
    <cofactor evidence="1">
        <name>Zn(2+)</name>
        <dbReference type="ChEBI" id="CHEBI:29105"/>
    </cofactor>
</comment>
<dbReference type="Gene3D" id="3.30.2010.10">
    <property type="entry name" value="Metalloproteases ('zincins'), catalytic domain"/>
    <property type="match status" value="1"/>
</dbReference>
<keyword evidence="8 12" id="KW-1133">Transmembrane helix</keyword>
<proteinExistence type="predicted"/>
<protein>
    <submittedName>
        <fullName evidence="14">M48 family metalloprotease</fullName>
    </submittedName>
</protein>
<evidence type="ECO:0000256" key="2">
    <source>
        <dbReference type="ARBA" id="ARBA00022475"/>
    </source>
</evidence>
<evidence type="ECO:0000256" key="1">
    <source>
        <dbReference type="ARBA" id="ARBA00001947"/>
    </source>
</evidence>
<evidence type="ECO:0000313" key="15">
    <source>
        <dbReference type="Proteomes" id="UP000675409"/>
    </source>
</evidence>